<keyword evidence="1" id="KW-0472">Membrane</keyword>
<feature type="transmembrane region" description="Helical" evidence="1">
    <location>
        <begin position="138"/>
        <end position="159"/>
    </location>
</feature>
<dbReference type="PATRIC" id="fig|82380.10.peg.397"/>
<feature type="transmembrane region" description="Helical" evidence="1">
    <location>
        <begin position="215"/>
        <end position="235"/>
    </location>
</feature>
<feature type="transmembrane region" description="Helical" evidence="1">
    <location>
        <begin position="12"/>
        <end position="34"/>
    </location>
</feature>
<feature type="transmembrane region" description="Helical" evidence="1">
    <location>
        <begin position="58"/>
        <end position="78"/>
    </location>
</feature>
<feature type="transmembrane region" description="Helical" evidence="1">
    <location>
        <begin position="99"/>
        <end position="126"/>
    </location>
</feature>
<dbReference type="RefSeq" id="WP_045262365.1">
    <property type="nucleotide sequence ID" value="NZ_JYIV01000014.1"/>
</dbReference>
<proteinExistence type="predicted"/>
<reference evidence="2 3" key="1">
    <citation type="submission" date="2015-02" db="EMBL/GenBank/DDBJ databases">
        <title>Draft genome sequences of ten Microbacterium spp. with emphasis on heavy metal contaminated environments.</title>
        <authorList>
            <person name="Corretto E."/>
        </authorList>
    </citation>
    <scope>NUCLEOTIDE SEQUENCE [LARGE SCALE GENOMIC DNA]</scope>
    <source>
        <strain evidence="2 3">BEL163</strain>
    </source>
</reference>
<accession>A0A0F0KYG5</accession>
<keyword evidence="1" id="KW-1133">Transmembrane helix</keyword>
<organism evidence="2 3">
    <name type="scientific">Microbacterium oxydans</name>
    <dbReference type="NCBI Taxonomy" id="82380"/>
    <lineage>
        <taxon>Bacteria</taxon>
        <taxon>Bacillati</taxon>
        <taxon>Actinomycetota</taxon>
        <taxon>Actinomycetes</taxon>
        <taxon>Micrococcales</taxon>
        <taxon>Microbacteriaceae</taxon>
        <taxon>Microbacterium</taxon>
    </lineage>
</organism>
<feature type="transmembrane region" description="Helical" evidence="1">
    <location>
        <begin position="166"/>
        <end position="185"/>
    </location>
</feature>
<sequence>MRGVIQGEMLRSVSGPSVLAVYLVAVLMPLFVLFSDGSRFDLEGVSAGVATARLLEPLAWSVISAAFVSAYAVTREYYYASMARTLTAVGFRRAFGGKLVAGVAVAVILSLCVFVLWTAGVFVFLAQDGVAPTLTDQAWRIYAGAMVGVVLGALIGGAVGWITQNYYATAIIVLVFPMALEFALLRTAPEVAKFSPGLAIAAIGVPGYQGRLLELAPAVVIGLAWTLGLLAVAWIRGRRSAA</sequence>
<evidence type="ECO:0000256" key="1">
    <source>
        <dbReference type="SAM" id="Phobius"/>
    </source>
</evidence>
<keyword evidence="1" id="KW-0812">Transmembrane</keyword>
<comment type="caution">
    <text evidence="2">The sequence shown here is derived from an EMBL/GenBank/DDBJ whole genome shotgun (WGS) entry which is preliminary data.</text>
</comment>
<evidence type="ECO:0000313" key="3">
    <source>
        <dbReference type="Proteomes" id="UP000033725"/>
    </source>
</evidence>
<gene>
    <name evidence="2" type="ORF">RN51_00398</name>
</gene>
<evidence type="ECO:0000313" key="2">
    <source>
        <dbReference type="EMBL" id="KJL25893.1"/>
    </source>
</evidence>
<protein>
    <submittedName>
        <fullName evidence="2">ABC-2 family transporter protein</fullName>
    </submittedName>
</protein>
<dbReference type="OrthoDB" id="4931286at2"/>
<name>A0A0F0KYG5_9MICO</name>
<dbReference type="Proteomes" id="UP000033725">
    <property type="component" value="Unassembled WGS sequence"/>
</dbReference>
<dbReference type="EMBL" id="JYIV01000014">
    <property type="protein sequence ID" value="KJL25893.1"/>
    <property type="molecule type" value="Genomic_DNA"/>
</dbReference>
<dbReference type="AlphaFoldDB" id="A0A0F0KYG5"/>